<evidence type="ECO:0000256" key="4">
    <source>
        <dbReference type="ARBA" id="ARBA00012438"/>
    </source>
</evidence>
<gene>
    <name evidence="23" type="ORF">H1P_1440001</name>
</gene>
<dbReference type="PROSITE" id="PS50109">
    <property type="entry name" value="HIS_KIN"/>
    <property type="match status" value="1"/>
</dbReference>
<dbReference type="SUPFAM" id="SSF55874">
    <property type="entry name" value="ATPase domain of HSP90 chaperone/DNA topoisomerase II/histidine kinase"/>
    <property type="match status" value="1"/>
</dbReference>
<keyword evidence="18" id="KW-0175">Coiled coil</keyword>
<evidence type="ECO:0000256" key="19">
    <source>
        <dbReference type="SAM" id="Phobius"/>
    </source>
</evidence>
<evidence type="ECO:0000256" key="2">
    <source>
        <dbReference type="ARBA" id="ARBA00004651"/>
    </source>
</evidence>
<evidence type="ECO:0000259" key="20">
    <source>
        <dbReference type="PROSITE" id="PS50109"/>
    </source>
</evidence>
<sequence length="862" mass="96338">MNLKQKQDSSITNNSGISQAPKNVPLSLVLVVPFVLQLFAAVGVTGYLSFQNGQKAVNELATDLQKEASDRVSLHLDNYLNTAVAINQINADAIELGLLDLRDYQKAGLYHWKQLQVFNNVGYISYALPTGEYAGAGRWLEDGSVNIDELSANTDWQSYVYATDKEGNRTGIIDDTPYEPLTESWYTETVKIGKPIWTEVYAWDGLPHILSVPVNYPLYDRNDKLLAVLSVDLLLTGISDFLRNFDISPSAKIFILERNGLIIASSSDEKPYRIVKAEAQRLNAGESSDPLIKATANYLTTKFNRLNRINDSQQLKFPIEGEQYFAQVTPWKDKLGLDWLVVVVMPESDFMAEINASTRTTILLCLASLVIAIGLGMLTSRWIAGSICRLSDASTAIAKGNLKQIVNITSVNELAILADSFNQMANKLQTYFAQLEATNQELDRTNQELENRVEKRTLELKTAKEAAEVANKAKSTFLANMSHELRTPLNAILGFTQLMRRDDQITRSQLENLTIVNRSGEHLLALINDVLDMSKIEAGQITLNPHSFDLHHLLDNTKKMLKLKADTKGLQLLFHCHPDTPQYIRTDERKLRQVLINLLNNALKFTSEGQVTLKVYPDPSAIYHLSWEIEDTGTGIAPEESDNLFESFTQTEAGKKSEEGTGLGLPISRKFVQLMGGDITVSSTLGKGTVFRFQIVSEPAITEELQPPTPSQTVIALEPNQPSYRILVVDDRWENRQILLRLLEPVGFAVKEAVNGQEAIAIWQQWQPHLIWMDLRMPVMNGYEATKYIKSNLQERATYIIALTASTVEEERTIVLSAGCDDFVRKPFSEEVTAVCRFIRDSSSSGQTSYADVGDSLNPSLF</sequence>
<dbReference type="Pfam" id="PF02518">
    <property type="entry name" value="HATPase_c"/>
    <property type="match status" value="1"/>
</dbReference>
<comment type="subcellular location">
    <subcellularLocation>
        <location evidence="2">Cell membrane</location>
        <topology evidence="2">Multi-pass membrane protein</topology>
    </subcellularLocation>
</comment>
<dbReference type="PROSITE" id="PS50110">
    <property type="entry name" value="RESPONSE_REGULATORY"/>
    <property type="match status" value="1"/>
</dbReference>
<dbReference type="InterPro" id="IPR033479">
    <property type="entry name" value="dCache_1"/>
</dbReference>
<dbReference type="Pfam" id="PF00672">
    <property type="entry name" value="HAMP"/>
    <property type="match status" value="1"/>
</dbReference>
<feature type="domain" description="HAMP" evidence="22">
    <location>
        <begin position="381"/>
        <end position="433"/>
    </location>
</feature>
<evidence type="ECO:0000259" key="22">
    <source>
        <dbReference type="PROSITE" id="PS50885"/>
    </source>
</evidence>
<dbReference type="SMART" id="SM00448">
    <property type="entry name" value="REC"/>
    <property type="match status" value="1"/>
</dbReference>
<keyword evidence="13" id="KW-0902">Two-component regulatory system</keyword>
<dbReference type="OrthoDB" id="9809348at2"/>
<keyword evidence="5" id="KW-1003">Cell membrane</keyword>
<keyword evidence="7 23" id="KW-0808">Transferase</keyword>
<dbReference type="AlphaFoldDB" id="A0A563VLK5"/>
<keyword evidence="8 19" id="KW-0812">Transmembrane</keyword>
<dbReference type="Pfam" id="PF00512">
    <property type="entry name" value="HisKA"/>
    <property type="match status" value="1"/>
</dbReference>
<evidence type="ECO:0000256" key="13">
    <source>
        <dbReference type="ARBA" id="ARBA00023012"/>
    </source>
</evidence>
<keyword evidence="10 23" id="KW-0418">Kinase</keyword>
<name>A0A563VLK5_9CYAN</name>
<feature type="domain" description="Response regulatory" evidence="21">
    <location>
        <begin position="725"/>
        <end position="841"/>
    </location>
</feature>
<evidence type="ECO:0000256" key="3">
    <source>
        <dbReference type="ARBA" id="ARBA00006402"/>
    </source>
</evidence>
<dbReference type="Proteomes" id="UP000320055">
    <property type="component" value="Unassembled WGS sequence"/>
</dbReference>
<proteinExistence type="inferred from homology"/>
<dbReference type="PANTHER" id="PTHR45339:SF1">
    <property type="entry name" value="HYBRID SIGNAL TRANSDUCTION HISTIDINE KINASE J"/>
    <property type="match status" value="1"/>
</dbReference>
<dbReference type="FunFam" id="1.10.287.130:FF:000038">
    <property type="entry name" value="Sensory transduction histidine kinase"/>
    <property type="match status" value="1"/>
</dbReference>
<feature type="transmembrane region" description="Helical" evidence="19">
    <location>
        <begin position="28"/>
        <end position="50"/>
    </location>
</feature>
<evidence type="ECO:0000259" key="21">
    <source>
        <dbReference type="PROSITE" id="PS50110"/>
    </source>
</evidence>
<dbReference type="PANTHER" id="PTHR45339">
    <property type="entry name" value="HYBRID SIGNAL TRANSDUCTION HISTIDINE KINASE J"/>
    <property type="match status" value="1"/>
</dbReference>
<reference evidence="23 24" key="1">
    <citation type="submission" date="2019-01" db="EMBL/GenBank/DDBJ databases">
        <authorList>
            <person name="Brito A."/>
        </authorList>
    </citation>
    <scope>NUCLEOTIDE SEQUENCE [LARGE SCALE GENOMIC DNA]</scope>
    <source>
        <strain evidence="23">1</strain>
    </source>
</reference>
<dbReference type="SMART" id="SM00387">
    <property type="entry name" value="HATPase_c"/>
    <property type="match status" value="1"/>
</dbReference>
<dbReference type="InterPro" id="IPR003594">
    <property type="entry name" value="HATPase_dom"/>
</dbReference>
<dbReference type="GO" id="GO:0000155">
    <property type="term" value="F:phosphorelay sensor kinase activity"/>
    <property type="evidence" value="ECO:0007669"/>
    <property type="project" value="InterPro"/>
</dbReference>
<evidence type="ECO:0000256" key="6">
    <source>
        <dbReference type="ARBA" id="ARBA00022553"/>
    </source>
</evidence>
<dbReference type="Gene3D" id="6.10.340.10">
    <property type="match status" value="1"/>
</dbReference>
<dbReference type="CDD" id="cd00082">
    <property type="entry name" value="HisKA"/>
    <property type="match status" value="1"/>
</dbReference>
<comment type="catalytic activity">
    <reaction evidence="1">
        <text>ATP + protein L-histidine = ADP + protein N-phospho-L-histidine.</text>
        <dbReference type="EC" id="2.7.13.3"/>
    </reaction>
</comment>
<dbReference type="PRINTS" id="PR00344">
    <property type="entry name" value="BCTRLSENSOR"/>
</dbReference>
<dbReference type="SUPFAM" id="SSF52172">
    <property type="entry name" value="CheY-like"/>
    <property type="match status" value="1"/>
</dbReference>
<dbReference type="SUPFAM" id="SSF47384">
    <property type="entry name" value="Homodimeric domain of signal transducing histidine kinase"/>
    <property type="match status" value="1"/>
</dbReference>
<dbReference type="EC" id="2.7.13.3" evidence="4"/>
<dbReference type="Gene3D" id="3.30.450.20">
    <property type="entry name" value="PAS domain"/>
    <property type="match status" value="1"/>
</dbReference>
<evidence type="ECO:0000256" key="18">
    <source>
        <dbReference type="SAM" id="Coils"/>
    </source>
</evidence>
<feature type="domain" description="Histidine kinase" evidence="20">
    <location>
        <begin position="480"/>
        <end position="699"/>
    </location>
</feature>
<keyword evidence="9" id="KW-0547">Nucleotide-binding</keyword>
<evidence type="ECO:0000256" key="5">
    <source>
        <dbReference type="ARBA" id="ARBA00022475"/>
    </source>
</evidence>
<dbReference type="GO" id="GO:0005524">
    <property type="term" value="F:ATP binding"/>
    <property type="evidence" value="ECO:0007669"/>
    <property type="project" value="UniProtKB-KW"/>
</dbReference>
<dbReference type="InterPro" id="IPR001789">
    <property type="entry name" value="Sig_transdc_resp-reg_receiver"/>
</dbReference>
<dbReference type="CDD" id="cd16922">
    <property type="entry name" value="HATPase_EvgS-ArcB-TorS-like"/>
    <property type="match status" value="1"/>
</dbReference>
<keyword evidence="11" id="KW-0067">ATP-binding</keyword>
<evidence type="ECO:0000256" key="1">
    <source>
        <dbReference type="ARBA" id="ARBA00000085"/>
    </source>
</evidence>
<accession>A0A563VLK5</accession>
<evidence type="ECO:0000256" key="11">
    <source>
        <dbReference type="ARBA" id="ARBA00022840"/>
    </source>
</evidence>
<evidence type="ECO:0000256" key="15">
    <source>
        <dbReference type="ARBA" id="ARBA00023306"/>
    </source>
</evidence>
<keyword evidence="15" id="KW-0131">Cell cycle</keyword>
<evidence type="ECO:0000256" key="8">
    <source>
        <dbReference type="ARBA" id="ARBA00022692"/>
    </source>
</evidence>
<evidence type="ECO:0000313" key="23">
    <source>
        <dbReference type="EMBL" id="VEP12336.1"/>
    </source>
</evidence>
<dbReference type="Pfam" id="PF00072">
    <property type="entry name" value="Response_reg"/>
    <property type="match status" value="1"/>
</dbReference>
<organism evidence="23 24">
    <name type="scientific">Hyella patelloides LEGE 07179</name>
    <dbReference type="NCBI Taxonomy" id="945734"/>
    <lineage>
        <taxon>Bacteria</taxon>
        <taxon>Bacillati</taxon>
        <taxon>Cyanobacteriota</taxon>
        <taxon>Cyanophyceae</taxon>
        <taxon>Pleurocapsales</taxon>
        <taxon>Hyellaceae</taxon>
        <taxon>Hyella</taxon>
    </lineage>
</organism>
<evidence type="ECO:0000256" key="12">
    <source>
        <dbReference type="ARBA" id="ARBA00022989"/>
    </source>
</evidence>
<keyword evidence="6 17" id="KW-0597">Phosphoprotein</keyword>
<dbReference type="FunFam" id="3.30.565.10:FF:000010">
    <property type="entry name" value="Sensor histidine kinase RcsC"/>
    <property type="match status" value="1"/>
</dbReference>
<dbReference type="InterPro" id="IPR036097">
    <property type="entry name" value="HisK_dim/P_sf"/>
</dbReference>
<dbReference type="InterPro" id="IPR005467">
    <property type="entry name" value="His_kinase_dom"/>
</dbReference>
<keyword evidence="24" id="KW-1185">Reference proteome</keyword>
<dbReference type="PROSITE" id="PS50885">
    <property type="entry name" value="HAMP"/>
    <property type="match status" value="1"/>
</dbReference>
<feature type="coiled-coil region" evidence="18">
    <location>
        <begin position="428"/>
        <end position="466"/>
    </location>
</feature>
<dbReference type="RefSeq" id="WP_144870271.1">
    <property type="nucleotide sequence ID" value="NZ_LR213895.1"/>
</dbReference>
<dbReference type="GO" id="GO:0005886">
    <property type="term" value="C:plasma membrane"/>
    <property type="evidence" value="ECO:0007669"/>
    <property type="project" value="UniProtKB-SubCell"/>
</dbReference>
<protein>
    <recommendedName>
        <fullName evidence="16">Circadian input-output histidine kinase CikA</fullName>
        <ecNumber evidence="4">2.7.13.3</ecNumber>
    </recommendedName>
</protein>
<feature type="modified residue" description="4-aspartylphosphate" evidence="17">
    <location>
        <position position="774"/>
    </location>
</feature>
<dbReference type="SUPFAM" id="SSF158472">
    <property type="entry name" value="HAMP domain-like"/>
    <property type="match status" value="1"/>
</dbReference>
<feature type="transmembrane region" description="Helical" evidence="19">
    <location>
        <begin position="361"/>
        <end position="384"/>
    </location>
</feature>
<dbReference type="Gene3D" id="3.30.565.10">
    <property type="entry name" value="Histidine kinase-like ATPase, C-terminal domain"/>
    <property type="match status" value="1"/>
</dbReference>
<dbReference type="SMART" id="SM00388">
    <property type="entry name" value="HisKA"/>
    <property type="match status" value="1"/>
</dbReference>
<dbReference type="EMBL" id="CAACVJ010000051">
    <property type="protein sequence ID" value="VEP12336.1"/>
    <property type="molecule type" value="Genomic_DNA"/>
</dbReference>
<dbReference type="Gene3D" id="3.40.50.2300">
    <property type="match status" value="1"/>
</dbReference>
<evidence type="ECO:0000313" key="24">
    <source>
        <dbReference type="Proteomes" id="UP000320055"/>
    </source>
</evidence>
<dbReference type="CDD" id="cd06225">
    <property type="entry name" value="HAMP"/>
    <property type="match status" value="1"/>
</dbReference>
<evidence type="ECO:0000256" key="14">
    <source>
        <dbReference type="ARBA" id="ARBA00023136"/>
    </source>
</evidence>
<dbReference type="Gene3D" id="1.10.287.130">
    <property type="match status" value="1"/>
</dbReference>
<dbReference type="InterPro" id="IPR011006">
    <property type="entry name" value="CheY-like_superfamily"/>
</dbReference>
<evidence type="ECO:0000256" key="10">
    <source>
        <dbReference type="ARBA" id="ARBA00022777"/>
    </source>
</evidence>
<keyword evidence="12 19" id="KW-1133">Transmembrane helix</keyword>
<dbReference type="InterPro" id="IPR004358">
    <property type="entry name" value="Sig_transdc_His_kin-like_C"/>
</dbReference>
<evidence type="ECO:0000256" key="9">
    <source>
        <dbReference type="ARBA" id="ARBA00022741"/>
    </source>
</evidence>
<dbReference type="Pfam" id="PF02743">
    <property type="entry name" value="dCache_1"/>
    <property type="match status" value="1"/>
</dbReference>
<evidence type="ECO:0000256" key="7">
    <source>
        <dbReference type="ARBA" id="ARBA00022679"/>
    </source>
</evidence>
<dbReference type="InterPro" id="IPR003660">
    <property type="entry name" value="HAMP_dom"/>
</dbReference>
<dbReference type="InterPro" id="IPR036890">
    <property type="entry name" value="HATPase_C_sf"/>
</dbReference>
<dbReference type="SMART" id="SM00304">
    <property type="entry name" value="HAMP"/>
    <property type="match status" value="1"/>
</dbReference>
<dbReference type="CDD" id="cd12913">
    <property type="entry name" value="PDC1_MCP_like"/>
    <property type="match status" value="1"/>
</dbReference>
<keyword evidence="14 19" id="KW-0472">Membrane</keyword>
<dbReference type="CDD" id="cd17546">
    <property type="entry name" value="REC_hyHK_CKI1_RcsC-like"/>
    <property type="match status" value="1"/>
</dbReference>
<dbReference type="InterPro" id="IPR003661">
    <property type="entry name" value="HisK_dim/P_dom"/>
</dbReference>
<evidence type="ECO:0000256" key="16">
    <source>
        <dbReference type="ARBA" id="ARBA00074306"/>
    </source>
</evidence>
<comment type="similarity">
    <text evidence="3">In the N-terminal section; belongs to the phytochrome family.</text>
</comment>
<evidence type="ECO:0000256" key="17">
    <source>
        <dbReference type="PROSITE-ProRule" id="PRU00169"/>
    </source>
</evidence>